<reference evidence="1 2" key="1">
    <citation type="submission" date="2019-01" db="EMBL/GenBank/DDBJ databases">
        <title>Comparative genomic analysis identifies haemin-independent Haemophilus haemolyticus: a formal re-classification of Haemophilus intermedius.</title>
        <authorList>
            <person name="Harris T.M."/>
            <person name="Price E.P."/>
            <person name="Sarovich D.S."/>
            <person name="Norskov-Lauritsen N."/>
            <person name="Beissbarth J."/>
            <person name="Chang A.B."/>
            <person name="Smith-Vaughan H.C."/>
        </authorList>
    </citation>
    <scope>NUCLEOTIDE SEQUENCE [LARGE SCALE GENOMIC DNA]</scope>
    <source>
        <strain evidence="1 2">60824 B Hi-4</strain>
    </source>
</reference>
<protein>
    <submittedName>
        <fullName evidence="1">Uncharacterized protein</fullName>
    </submittedName>
</protein>
<name>A0A502LPD6_HAEHA</name>
<evidence type="ECO:0000313" key="2">
    <source>
        <dbReference type="Proteomes" id="UP000316888"/>
    </source>
</evidence>
<dbReference type="AlphaFoldDB" id="A0A502LPD6"/>
<dbReference type="Proteomes" id="UP000316888">
    <property type="component" value="Unassembled WGS sequence"/>
</dbReference>
<proteinExistence type="predicted"/>
<organism evidence="1 2">
    <name type="scientific">Haemophilus haemolyticus</name>
    <dbReference type="NCBI Taxonomy" id="726"/>
    <lineage>
        <taxon>Bacteria</taxon>
        <taxon>Pseudomonadati</taxon>
        <taxon>Pseudomonadota</taxon>
        <taxon>Gammaproteobacteria</taxon>
        <taxon>Pasteurellales</taxon>
        <taxon>Pasteurellaceae</taxon>
        <taxon>Haemophilus</taxon>
    </lineage>
</organism>
<sequence>MSETSNVSQYDIDRLIDAPKILLANNVSWRKKSPLAKDPAWLYIYFPVYDKDSLAISHFNAEMRYRPALEQGIPAKMSFVGIYKNTRIFGVDAGTGLAHNNNYWQDTSLQPQPIPPTVTGAHYHIHHEKYKMETGYPIEKWPDNVQNEFTFYLNEFLTRFNFQITGEIPHPYQRPNEDNLL</sequence>
<gene>
    <name evidence="1" type="ORF">EUX48_03545</name>
</gene>
<dbReference type="RefSeq" id="WP_140535535.1">
    <property type="nucleotide sequence ID" value="NZ_SDPB01000010.1"/>
</dbReference>
<evidence type="ECO:0000313" key="1">
    <source>
        <dbReference type="EMBL" id="TPH23891.1"/>
    </source>
</evidence>
<dbReference type="EMBL" id="SDPB01000010">
    <property type="protein sequence ID" value="TPH23891.1"/>
    <property type="molecule type" value="Genomic_DNA"/>
</dbReference>
<comment type="caution">
    <text evidence="1">The sequence shown here is derived from an EMBL/GenBank/DDBJ whole genome shotgun (WGS) entry which is preliminary data.</text>
</comment>
<accession>A0A502LPD6</accession>